<dbReference type="OrthoDB" id="4502478at2759"/>
<protein>
    <submittedName>
        <fullName evidence="1">Uncharacterized protein</fullName>
    </submittedName>
</protein>
<organism evidence="1 2">
    <name type="scientific">Lophiotrema nucula</name>
    <dbReference type="NCBI Taxonomy" id="690887"/>
    <lineage>
        <taxon>Eukaryota</taxon>
        <taxon>Fungi</taxon>
        <taxon>Dikarya</taxon>
        <taxon>Ascomycota</taxon>
        <taxon>Pezizomycotina</taxon>
        <taxon>Dothideomycetes</taxon>
        <taxon>Pleosporomycetidae</taxon>
        <taxon>Pleosporales</taxon>
        <taxon>Lophiotremataceae</taxon>
        <taxon>Lophiotrema</taxon>
    </lineage>
</organism>
<dbReference type="AlphaFoldDB" id="A0A6A5ZD74"/>
<evidence type="ECO:0000313" key="1">
    <source>
        <dbReference type="EMBL" id="KAF2116391.1"/>
    </source>
</evidence>
<dbReference type="EMBL" id="ML977321">
    <property type="protein sequence ID" value="KAF2116391.1"/>
    <property type="molecule type" value="Genomic_DNA"/>
</dbReference>
<gene>
    <name evidence="1" type="ORF">BDV96DRAFT_51474</name>
</gene>
<dbReference type="Proteomes" id="UP000799770">
    <property type="component" value="Unassembled WGS sequence"/>
</dbReference>
<reference evidence="1" key="1">
    <citation type="journal article" date="2020" name="Stud. Mycol.">
        <title>101 Dothideomycetes genomes: a test case for predicting lifestyles and emergence of pathogens.</title>
        <authorList>
            <person name="Haridas S."/>
            <person name="Albert R."/>
            <person name="Binder M."/>
            <person name="Bloem J."/>
            <person name="Labutti K."/>
            <person name="Salamov A."/>
            <person name="Andreopoulos B."/>
            <person name="Baker S."/>
            <person name="Barry K."/>
            <person name="Bills G."/>
            <person name="Bluhm B."/>
            <person name="Cannon C."/>
            <person name="Castanera R."/>
            <person name="Culley D."/>
            <person name="Daum C."/>
            <person name="Ezra D."/>
            <person name="Gonzalez J."/>
            <person name="Henrissat B."/>
            <person name="Kuo A."/>
            <person name="Liang C."/>
            <person name="Lipzen A."/>
            <person name="Lutzoni F."/>
            <person name="Magnuson J."/>
            <person name="Mondo S."/>
            <person name="Nolan M."/>
            <person name="Ohm R."/>
            <person name="Pangilinan J."/>
            <person name="Park H.-J."/>
            <person name="Ramirez L."/>
            <person name="Alfaro M."/>
            <person name="Sun H."/>
            <person name="Tritt A."/>
            <person name="Yoshinaga Y."/>
            <person name="Zwiers L.-H."/>
            <person name="Turgeon B."/>
            <person name="Goodwin S."/>
            <person name="Spatafora J."/>
            <person name="Crous P."/>
            <person name="Grigoriev I."/>
        </authorList>
    </citation>
    <scope>NUCLEOTIDE SEQUENCE</scope>
    <source>
        <strain evidence="1">CBS 627.86</strain>
    </source>
</reference>
<keyword evidence="2" id="KW-1185">Reference proteome</keyword>
<evidence type="ECO:0000313" key="2">
    <source>
        <dbReference type="Proteomes" id="UP000799770"/>
    </source>
</evidence>
<name>A0A6A5ZD74_9PLEO</name>
<sequence length="130" mass="15258">MSSRRPPKSAPRKQLYDYLPGLTDAHYNELLKDANEARDRLSWNPANLTQVSSRDRVLGPYKWDQISATAKHNEMLAMAKTTNPVTIRYYYMGRYSTTVVEENWVAEWFLWHSFRYRDNRPDNNQGNGGK</sequence>
<accession>A0A6A5ZD74</accession>
<proteinExistence type="predicted"/>